<keyword evidence="4" id="KW-0418">Kinase</keyword>
<dbReference type="Gene3D" id="3.10.580.10">
    <property type="entry name" value="CBS-domain"/>
    <property type="match status" value="1"/>
</dbReference>
<evidence type="ECO:0000313" key="4">
    <source>
        <dbReference type="EMBL" id="GGY61933.1"/>
    </source>
</evidence>
<dbReference type="Pfam" id="PF00571">
    <property type="entry name" value="CBS"/>
    <property type="match status" value="2"/>
</dbReference>
<evidence type="ECO:0000256" key="2">
    <source>
        <dbReference type="PROSITE-ProRule" id="PRU00703"/>
    </source>
</evidence>
<dbReference type="PANTHER" id="PTHR43080">
    <property type="entry name" value="CBS DOMAIN-CONTAINING PROTEIN CBSX3, MITOCHONDRIAL"/>
    <property type="match status" value="1"/>
</dbReference>
<evidence type="ECO:0000313" key="5">
    <source>
        <dbReference type="Proteomes" id="UP000619761"/>
    </source>
</evidence>
<feature type="domain" description="CBS" evidence="3">
    <location>
        <begin position="77"/>
        <end position="132"/>
    </location>
</feature>
<dbReference type="Proteomes" id="UP000619761">
    <property type="component" value="Unassembled WGS sequence"/>
</dbReference>
<proteinExistence type="predicted"/>
<organism evidence="4 5">
    <name type="scientific">Cellvibrio zantedeschiae</name>
    <dbReference type="NCBI Taxonomy" id="1237077"/>
    <lineage>
        <taxon>Bacteria</taxon>
        <taxon>Pseudomonadati</taxon>
        <taxon>Pseudomonadota</taxon>
        <taxon>Gammaproteobacteria</taxon>
        <taxon>Cellvibrionales</taxon>
        <taxon>Cellvibrionaceae</taxon>
        <taxon>Cellvibrio</taxon>
    </lineage>
</organism>
<accession>A0ABQ3ARP2</accession>
<dbReference type="InterPro" id="IPR044725">
    <property type="entry name" value="CBSX3_CBS_dom"/>
</dbReference>
<dbReference type="SMART" id="SM00116">
    <property type="entry name" value="CBS"/>
    <property type="match status" value="2"/>
</dbReference>
<keyword evidence="1 2" id="KW-0129">CBS domain</keyword>
<name>A0ABQ3ARP2_9GAMM</name>
<dbReference type="PROSITE" id="PS51371">
    <property type="entry name" value="CBS"/>
    <property type="match status" value="2"/>
</dbReference>
<dbReference type="CDD" id="cd04623">
    <property type="entry name" value="CBS_pair_bac_euk"/>
    <property type="match status" value="1"/>
</dbReference>
<keyword evidence="5" id="KW-1185">Reference proteome</keyword>
<dbReference type="InterPro" id="IPR000644">
    <property type="entry name" value="CBS_dom"/>
</dbReference>
<dbReference type="RefSeq" id="WP_189415171.1">
    <property type="nucleotide sequence ID" value="NZ_BMYZ01000001.1"/>
</dbReference>
<dbReference type="EMBL" id="BMYZ01000001">
    <property type="protein sequence ID" value="GGY61933.1"/>
    <property type="molecule type" value="Genomic_DNA"/>
</dbReference>
<gene>
    <name evidence="4" type="ORF">GCM10011613_01730</name>
</gene>
<sequence>MKKVKDILSEKINAETHSIAPSATVWDAIKLMTDKSVGALLVTENDKLVGIISERDYMRKVALMGRASQTTDVRDIMTPNPLTVAPDQTTEVCMELMTEKRIRHLPVVENGKILAMLSIRDLLENIMEEQKHLILQLEQYIRGETY</sequence>
<dbReference type="PANTHER" id="PTHR43080:SF2">
    <property type="entry name" value="CBS DOMAIN-CONTAINING PROTEIN"/>
    <property type="match status" value="1"/>
</dbReference>
<dbReference type="InterPro" id="IPR051257">
    <property type="entry name" value="Diverse_CBS-Domain"/>
</dbReference>
<feature type="domain" description="CBS" evidence="3">
    <location>
        <begin position="12"/>
        <end position="68"/>
    </location>
</feature>
<evidence type="ECO:0000259" key="3">
    <source>
        <dbReference type="PROSITE" id="PS51371"/>
    </source>
</evidence>
<dbReference type="InterPro" id="IPR046342">
    <property type="entry name" value="CBS_dom_sf"/>
</dbReference>
<evidence type="ECO:0000256" key="1">
    <source>
        <dbReference type="ARBA" id="ARBA00023122"/>
    </source>
</evidence>
<dbReference type="GO" id="GO:0016301">
    <property type="term" value="F:kinase activity"/>
    <property type="evidence" value="ECO:0007669"/>
    <property type="project" value="UniProtKB-KW"/>
</dbReference>
<keyword evidence="4" id="KW-0808">Transferase</keyword>
<dbReference type="SUPFAM" id="SSF54631">
    <property type="entry name" value="CBS-domain pair"/>
    <property type="match status" value="1"/>
</dbReference>
<protein>
    <submittedName>
        <fullName evidence="4">Histidine kinase</fullName>
    </submittedName>
</protein>
<comment type="caution">
    <text evidence="4">The sequence shown here is derived from an EMBL/GenBank/DDBJ whole genome shotgun (WGS) entry which is preliminary data.</text>
</comment>
<reference evidence="5" key="1">
    <citation type="journal article" date="2019" name="Int. J. Syst. Evol. Microbiol.">
        <title>The Global Catalogue of Microorganisms (GCM) 10K type strain sequencing project: providing services to taxonomists for standard genome sequencing and annotation.</title>
        <authorList>
            <consortium name="The Broad Institute Genomics Platform"/>
            <consortium name="The Broad Institute Genome Sequencing Center for Infectious Disease"/>
            <person name="Wu L."/>
            <person name="Ma J."/>
        </authorList>
    </citation>
    <scope>NUCLEOTIDE SEQUENCE [LARGE SCALE GENOMIC DNA]</scope>
    <source>
        <strain evidence="5">KCTC 32239</strain>
    </source>
</reference>